<accession>A0A9W6AUU8</accession>
<reference evidence="2" key="1">
    <citation type="submission" date="2022-07" db="EMBL/GenBank/DDBJ databases">
        <title>Taxonomy of Aspergillus series Nigri: significant species reduction supported by multi-species coalescent approaches.</title>
        <authorList>
            <person name="Bian C."/>
            <person name="Kusuya Y."/>
            <person name="Sklenar F."/>
            <person name="D'hooge E."/>
            <person name="Yaguchi T."/>
            <person name="Takahashi H."/>
            <person name="Hubka V."/>
        </authorList>
    </citation>
    <scope>NUCLEOTIDE SEQUENCE</scope>
    <source>
        <strain evidence="2">IFM 56815</strain>
    </source>
</reference>
<dbReference type="EMBL" id="BRPE01000010">
    <property type="protein sequence ID" value="GLA87624.1"/>
    <property type="molecule type" value="Genomic_DNA"/>
</dbReference>
<evidence type="ECO:0000256" key="1">
    <source>
        <dbReference type="SAM" id="MobiDB-lite"/>
    </source>
</evidence>
<dbReference type="AlphaFoldDB" id="A0A9W6AUU8"/>
<comment type="caution">
    <text evidence="2">The sequence shown here is derived from an EMBL/GenBank/DDBJ whole genome shotgun (WGS) entry which is preliminary data.</text>
</comment>
<evidence type="ECO:0000313" key="2">
    <source>
        <dbReference type="EMBL" id="GLA87624.1"/>
    </source>
</evidence>
<organism evidence="2 3">
    <name type="scientific">Aspergillus tubingensis</name>
    <dbReference type="NCBI Taxonomy" id="5068"/>
    <lineage>
        <taxon>Eukaryota</taxon>
        <taxon>Fungi</taxon>
        <taxon>Dikarya</taxon>
        <taxon>Ascomycota</taxon>
        <taxon>Pezizomycotina</taxon>
        <taxon>Eurotiomycetes</taxon>
        <taxon>Eurotiomycetidae</taxon>
        <taxon>Eurotiales</taxon>
        <taxon>Aspergillaceae</taxon>
        <taxon>Aspergillus</taxon>
        <taxon>Aspergillus subgen. Circumdati</taxon>
    </lineage>
</organism>
<sequence length="78" mass="8848">MDKTTQAFHTSHHGPNDFQSVNKESQNPVRAARFLFHLVDPMPDLTHQASKCFLRVCHASALVEMVQYALLLRDIKSA</sequence>
<proteinExistence type="predicted"/>
<feature type="region of interest" description="Disordered" evidence="1">
    <location>
        <begin position="1"/>
        <end position="23"/>
    </location>
</feature>
<dbReference type="Proteomes" id="UP001144157">
    <property type="component" value="Unassembled WGS sequence"/>
</dbReference>
<evidence type="ECO:0000313" key="3">
    <source>
        <dbReference type="Proteomes" id="UP001144157"/>
    </source>
</evidence>
<gene>
    <name evidence="2" type="ORF">AtubIFM56815_002050</name>
</gene>
<name>A0A9W6AUU8_ASPTU</name>
<protein>
    <submittedName>
        <fullName evidence="2">Uncharacterized protein</fullName>
    </submittedName>
</protein>